<name>A0A1H6YNA9_9GAMM</name>
<dbReference type="AlphaFoldDB" id="A0A1H6YNA9"/>
<sequence>MLLFMVRTINEASPVARAGTGRCTRRGRLRIYFGTVPGAGKIFALETRLPGQLPLLYVHETLIERALDAARLSPYGMSLENDDVKLPQPWDQIEYDDKPGVS</sequence>
<dbReference type="Proteomes" id="UP000199005">
    <property type="component" value="Unassembled WGS sequence"/>
</dbReference>
<evidence type="ECO:0000313" key="1">
    <source>
        <dbReference type="EMBL" id="SEJ41856.1"/>
    </source>
</evidence>
<dbReference type="EMBL" id="FNYO01000097">
    <property type="protein sequence ID" value="SEJ41856.1"/>
    <property type="molecule type" value="Genomic_DNA"/>
</dbReference>
<protein>
    <submittedName>
        <fullName evidence="1">Uncharacterized protein</fullName>
    </submittedName>
</protein>
<dbReference type="STRING" id="170623.SAMN04244579_04278"/>
<evidence type="ECO:0000313" key="2">
    <source>
        <dbReference type="Proteomes" id="UP000199005"/>
    </source>
</evidence>
<accession>A0A1H6YNA9</accession>
<reference evidence="1 2" key="1">
    <citation type="submission" date="2016-10" db="EMBL/GenBank/DDBJ databases">
        <authorList>
            <person name="de Groot N.N."/>
        </authorList>
    </citation>
    <scope>NUCLEOTIDE SEQUENCE [LARGE SCALE GENOMIC DNA]</scope>
    <source>
        <strain evidence="1 2">DSM 1041</strain>
    </source>
</reference>
<gene>
    <name evidence="1" type="ORF">SAMN04244579_04278</name>
</gene>
<proteinExistence type="predicted"/>
<organism evidence="1 2">
    <name type="scientific">Azotobacter beijerinckii</name>
    <dbReference type="NCBI Taxonomy" id="170623"/>
    <lineage>
        <taxon>Bacteria</taxon>
        <taxon>Pseudomonadati</taxon>
        <taxon>Pseudomonadota</taxon>
        <taxon>Gammaproteobacteria</taxon>
        <taxon>Pseudomonadales</taxon>
        <taxon>Pseudomonadaceae</taxon>
        <taxon>Azotobacter</taxon>
    </lineage>
</organism>